<dbReference type="VEuPathDB" id="FungiDB:TREMEDRAFT_65278"/>
<evidence type="ECO:0000256" key="5">
    <source>
        <dbReference type="ARBA" id="ARBA00022692"/>
    </source>
</evidence>
<keyword evidence="7 8" id="KW-0472">Membrane</keyword>
<gene>
    <name evidence="10" type="ORF">M231_02338</name>
</gene>
<evidence type="ECO:0000256" key="7">
    <source>
        <dbReference type="ARBA" id="ARBA00023136"/>
    </source>
</evidence>
<evidence type="ECO:0000256" key="9">
    <source>
        <dbReference type="SAM" id="MobiDB-lite"/>
    </source>
</evidence>
<comment type="caution">
    <text evidence="10">The sequence shown here is derived from an EMBL/GenBank/DDBJ whole genome shotgun (WGS) entry which is preliminary data.</text>
</comment>
<comment type="similarity">
    <text evidence="3 8">Belongs to the CTL (choline transporter-like) family.</text>
</comment>
<dbReference type="OrthoDB" id="44736at2759"/>
<protein>
    <recommendedName>
        <fullName evidence="4 8">Protein PNS1</fullName>
    </recommendedName>
</protein>
<dbReference type="InterPro" id="IPR007603">
    <property type="entry name" value="Choline_transptr-like"/>
</dbReference>
<feature type="transmembrane region" description="Helical" evidence="8">
    <location>
        <begin position="449"/>
        <end position="473"/>
    </location>
</feature>
<keyword evidence="5 8" id="KW-0812">Transmembrane</keyword>
<name>A0A4Q1BQX5_TREME</name>
<evidence type="ECO:0000256" key="2">
    <source>
        <dbReference type="ARBA" id="ARBA00004141"/>
    </source>
</evidence>
<feature type="transmembrane region" description="Helical" evidence="8">
    <location>
        <begin position="138"/>
        <end position="159"/>
    </location>
</feature>
<evidence type="ECO:0000313" key="11">
    <source>
        <dbReference type="Proteomes" id="UP000289152"/>
    </source>
</evidence>
<feature type="transmembrane region" description="Helical" evidence="8">
    <location>
        <begin position="258"/>
        <end position="280"/>
    </location>
</feature>
<evidence type="ECO:0000313" key="10">
    <source>
        <dbReference type="EMBL" id="RXK40355.1"/>
    </source>
</evidence>
<dbReference type="GO" id="GO:0022857">
    <property type="term" value="F:transmembrane transporter activity"/>
    <property type="evidence" value="ECO:0007669"/>
    <property type="project" value="UniProtKB-UniRule"/>
</dbReference>
<sequence>MEEKYDTKEGSRETPTDVHRGIVLPPDYGKPYAWLDNLSFWIFVVVCGAYFLFTTIVLAAVTADWDHIKTEDHLSKRADGSGVTVTTTSSGNGDILDNLENAVQFDTKTLLAFGISTFTSFILCILYAILIGWKPRSIMFLAPVLGVILCILMGVVGTFLTKNWLVAGIALGMAVVIAGLSYLARSRIKLAAMFLDWSMEIIWPTGKQRAEGKRIHWGVFGLIFGGQVFQLILALWNAASVIAIFLKWDPNRLDGVGHIIIGWIEVIALIIFVCLLHAWIAHMGAIVVRTSIAGGPYAGYYYYGNTRLQSCARALRLSIWHLGTLATGGILVLTIETLHWVVRTLCVGWLACLFAWLLSILDRWLETFNKYVLIFFAVGNPYDEEGNLRTEKQYLGFESTFMQASRHTNKFFTSGILHRNHRLHNPALVQKLGAAIKNHKGLADMVNDALVSGALNMGTLVFAVVGAALAFITAHELSDTTVADKVGQVVITIYAFFLTAITSWTLCSALAAGIDALFVCVAEDPERLAEIDPERYEIIERDYPGVFRRELVHPDENMIQETLRKFSQRKPF</sequence>
<keyword evidence="6 8" id="KW-1133">Transmembrane helix</keyword>
<dbReference type="InParanoid" id="A0A4Q1BQX5"/>
<evidence type="ECO:0000256" key="3">
    <source>
        <dbReference type="ARBA" id="ARBA00007168"/>
    </source>
</evidence>
<proteinExistence type="inferred from homology"/>
<evidence type="ECO:0000256" key="6">
    <source>
        <dbReference type="ARBA" id="ARBA00022989"/>
    </source>
</evidence>
<evidence type="ECO:0000256" key="4">
    <source>
        <dbReference type="ARBA" id="ARBA00015388"/>
    </source>
</evidence>
<accession>A0A4Q1BQX5</accession>
<dbReference type="EMBL" id="SDIL01000019">
    <property type="protein sequence ID" value="RXK40355.1"/>
    <property type="molecule type" value="Genomic_DNA"/>
</dbReference>
<keyword evidence="11" id="KW-1185">Reference proteome</keyword>
<dbReference type="Proteomes" id="UP000289152">
    <property type="component" value="Unassembled WGS sequence"/>
</dbReference>
<dbReference type="AlphaFoldDB" id="A0A4Q1BQX5"/>
<comment type="subcellular location">
    <subcellularLocation>
        <location evidence="8">Cell membrane</location>
        <topology evidence="8">Multi-pass membrane protein</topology>
    </subcellularLocation>
    <subcellularLocation>
        <location evidence="2">Membrane</location>
        <topology evidence="2">Multi-pass membrane protein</topology>
    </subcellularLocation>
</comment>
<feature type="transmembrane region" description="Helical" evidence="8">
    <location>
        <begin position="165"/>
        <end position="184"/>
    </location>
</feature>
<evidence type="ECO:0000256" key="8">
    <source>
        <dbReference type="RuleBase" id="RU368066"/>
    </source>
</evidence>
<feature type="transmembrane region" description="Helical" evidence="8">
    <location>
        <begin position="40"/>
        <end position="61"/>
    </location>
</feature>
<feature type="transmembrane region" description="Helical" evidence="8">
    <location>
        <begin position="493"/>
        <end position="518"/>
    </location>
</feature>
<dbReference type="PANTHER" id="PTHR12385">
    <property type="entry name" value="CHOLINE TRANSPORTER-LIKE (SLC FAMILY 44)"/>
    <property type="match status" value="1"/>
</dbReference>
<feature type="transmembrane region" description="Helical" evidence="8">
    <location>
        <begin position="110"/>
        <end position="131"/>
    </location>
</feature>
<dbReference type="PANTHER" id="PTHR12385:SF4">
    <property type="entry name" value="PROTEIN PNS1"/>
    <property type="match status" value="1"/>
</dbReference>
<reference evidence="10 11" key="1">
    <citation type="submission" date="2016-06" db="EMBL/GenBank/DDBJ databases">
        <title>Evolution of pathogenesis and genome organization in the Tremellales.</title>
        <authorList>
            <person name="Cuomo C."/>
            <person name="Litvintseva A."/>
            <person name="Heitman J."/>
            <person name="Chen Y."/>
            <person name="Sun S."/>
            <person name="Springer D."/>
            <person name="Dromer F."/>
            <person name="Young S."/>
            <person name="Zeng Q."/>
            <person name="Chapman S."/>
            <person name="Gujja S."/>
            <person name="Saif S."/>
            <person name="Birren B."/>
        </authorList>
    </citation>
    <scope>NUCLEOTIDE SEQUENCE [LARGE SCALE GENOMIC DNA]</scope>
    <source>
        <strain evidence="10 11">ATCC 28783</strain>
    </source>
</reference>
<feature type="transmembrane region" description="Helical" evidence="8">
    <location>
        <begin position="341"/>
        <end position="361"/>
    </location>
</feature>
<organism evidence="10 11">
    <name type="scientific">Tremella mesenterica</name>
    <name type="common">Jelly fungus</name>
    <dbReference type="NCBI Taxonomy" id="5217"/>
    <lineage>
        <taxon>Eukaryota</taxon>
        <taxon>Fungi</taxon>
        <taxon>Dikarya</taxon>
        <taxon>Basidiomycota</taxon>
        <taxon>Agaricomycotina</taxon>
        <taxon>Tremellomycetes</taxon>
        <taxon>Tremellales</taxon>
        <taxon>Tremellaceae</taxon>
        <taxon>Tremella</taxon>
    </lineage>
</organism>
<feature type="region of interest" description="Disordered" evidence="9">
    <location>
        <begin position="1"/>
        <end position="20"/>
    </location>
</feature>
<dbReference type="GO" id="GO:0005886">
    <property type="term" value="C:plasma membrane"/>
    <property type="evidence" value="ECO:0007669"/>
    <property type="project" value="UniProtKB-SubCell"/>
</dbReference>
<comment type="function">
    <text evidence="1 8">Probably involved in transport through the plasma membrane.</text>
</comment>
<feature type="transmembrane region" description="Helical" evidence="8">
    <location>
        <begin position="317"/>
        <end position="335"/>
    </location>
</feature>
<evidence type="ECO:0000256" key="1">
    <source>
        <dbReference type="ARBA" id="ARBA00002957"/>
    </source>
</evidence>
<dbReference type="Pfam" id="PF04515">
    <property type="entry name" value="Choline_transpo"/>
    <property type="match status" value="2"/>
</dbReference>
<feature type="transmembrane region" description="Helical" evidence="8">
    <location>
        <begin position="217"/>
        <end position="246"/>
    </location>
</feature>